<reference evidence="8" key="1">
    <citation type="submission" date="2025-08" db="UniProtKB">
        <authorList>
            <consortium name="RefSeq"/>
        </authorList>
    </citation>
    <scope>IDENTIFICATION</scope>
    <source>
        <strain evidence="8">15085-1641.00</strain>
        <tissue evidence="8">Whole body</tissue>
    </source>
</reference>
<accession>A0A6J1MHL8</accession>
<dbReference type="InterPro" id="IPR029034">
    <property type="entry name" value="Cystine-knot_cytokine"/>
</dbReference>
<dbReference type="Proteomes" id="UP000504633">
    <property type="component" value="Unplaced"/>
</dbReference>
<keyword evidence="3" id="KW-0325">Glycoprotein</keyword>
<dbReference type="RefSeq" id="XP_023176568.2">
    <property type="nucleotide sequence ID" value="XM_023320800.2"/>
</dbReference>
<protein>
    <submittedName>
        <fullName evidence="8">Protein spaetzle isoform X1</fullName>
    </submittedName>
</protein>
<keyword evidence="7" id="KW-1185">Reference proteome</keyword>
<dbReference type="GeneID" id="111603287"/>
<dbReference type="GO" id="GO:0045087">
    <property type="term" value="P:innate immune response"/>
    <property type="evidence" value="ECO:0007669"/>
    <property type="project" value="TreeGrafter"/>
</dbReference>
<feature type="region of interest" description="Disordered" evidence="4">
    <location>
        <begin position="206"/>
        <end position="229"/>
    </location>
</feature>
<dbReference type="CTD" id="43256"/>
<feature type="compositionally biased region" description="Low complexity" evidence="4">
    <location>
        <begin position="144"/>
        <end position="163"/>
    </location>
</feature>
<feature type="compositionally biased region" description="Low complexity" evidence="4">
    <location>
        <begin position="206"/>
        <end position="216"/>
    </location>
</feature>
<dbReference type="SUPFAM" id="SSF57501">
    <property type="entry name" value="Cystine-knot cytokines"/>
    <property type="match status" value="1"/>
</dbReference>
<dbReference type="KEGG" id="dhe:111603287"/>
<name>A0A6J1MHL8_DROHY</name>
<evidence type="ECO:0000256" key="1">
    <source>
        <dbReference type="ARBA" id="ARBA00022729"/>
    </source>
</evidence>
<feature type="chain" id="PRO_5027046843" evidence="5">
    <location>
        <begin position="25"/>
        <end position="419"/>
    </location>
</feature>
<dbReference type="PANTHER" id="PTHR23199">
    <property type="entry name" value="NEUROTROPHIN 1-RELATED"/>
    <property type="match status" value="1"/>
</dbReference>
<dbReference type="OrthoDB" id="6359065at2759"/>
<dbReference type="FunFam" id="2.10.90.10:FF:000056">
    <property type="entry name" value="Protein spaetzle"/>
    <property type="match status" value="1"/>
</dbReference>
<evidence type="ECO:0000256" key="5">
    <source>
        <dbReference type="SAM" id="SignalP"/>
    </source>
</evidence>
<dbReference type="AlphaFoldDB" id="A0A6J1MHL8"/>
<gene>
    <name evidence="8" type="primary">LOC111603287</name>
</gene>
<feature type="region of interest" description="Disordered" evidence="4">
    <location>
        <begin position="144"/>
        <end position="172"/>
    </location>
</feature>
<organism evidence="7 8">
    <name type="scientific">Drosophila hydei</name>
    <name type="common">Fruit fly</name>
    <dbReference type="NCBI Taxonomy" id="7224"/>
    <lineage>
        <taxon>Eukaryota</taxon>
        <taxon>Metazoa</taxon>
        <taxon>Ecdysozoa</taxon>
        <taxon>Arthropoda</taxon>
        <taxon>Hexapoda</taxon>
        <taxon>Insecta</taxon>
        <taxon>Pterygota</taxon>
        <taxon>Neoptera</taxon>
        <taxon>Endopterygota</taxon>
        <taxon>Diptera</taxon>
        <taxon>Brachycera</taxon>
        <taxon>Muscomorpha</taxon>
        <taxon>Ephydroidea</taxon>
        <taxon>Drosophilidae</taxon>
        <taxon>Drosophila</taxon>
    </lineage>
</organism>
<dbReference type="InterPro" id="IPR052444">
    <property type="entry name" value="Spz/Toll_ligand-like"/>
</dbReference>
<sequence length="419" mass="47713">MPPMWWKMIKIMLLLFALFATIVCINSEMSKRRSEAAAAVAVETNSSQTDTTSFLSHQLVNVAFKEQQEEPQQPQRDIKEVELPAEDIDERVRSIFKVHDGHGVMLFNTTAMNDDASLMPISTVLGQQPAADQFTTTNITHTQTSMQIQTQTQSETQSQSASQAKPKHYHQYQSLNHQQQSFKVQRSPDGKLNLVFNEPIVSLQTTIQQPTQQQQPLTPPQQQPQQPRRPISDVIVFPDSIDKYRPTRPTPIDTGDLCVDGFNQSRSFCTKVNNYPDLSGLKGILSRRFANFFSDEPQPTDFGLRMNDDEMYLCNSHVRYLYPKLGQRLDLSWQYIVNTDEFKQGILIEECDHEGESCQFLDSFPNNYVPVCKQHYVIRHLATINNASSGQPEVANEPFKIPSCCKCVIKSKYSVESKP</sequence>
<dbReference type="GO" id="GO:0005121">
    <property type="term" value="F:Toll binding"/>
    <property type="evidence" value="ECO:0007669"/>
    <property type="project" value="TreeGrafter"/>
</dbReference>
<feature type="signal peptide" evidence="5">
    <location>
        <begin position="1"/>
        <end position="24"/>
    </location>
</feature>
<dbReference type="PANTHER" id="PTHR23199:SF12">
    <property type="entry name" value="NEUROTROPHIN 1-RELATED"/>
    <property type="match status" value="1"/>
</dbReference>
<keyword evidence="2" id="KW-1015">Disulfide bond</keyword>
<evidence type="ECO:0000256" key="2">
    <source>
        <dbReference type="ARBA" id="ARBA00023157"/>
    </source>
</evidence>
<evidence type="ECO:0000313" key="7">
    <source>
        <dbReference type="Proteomes" id="UP000504633"/>
    </source>
</evidence>
<evidence type="ECO:0000259" key="6">
    <source>
        <dbReference type="Pfam" id="PF16077"/>
    </source>
</evidence>
<evidence type="ECO:0000256" key="4">
    <source>
        <dbReference type="SAM" id="MobiDB-lite"/>
    </source>
</evidence>
<dbReference type="GO" id="GO:0008083">
    <property type="term" value="F:growth factor activity"/>
    <property type="evidence" value="ECO:0007669"/>
    <property type="project" value="TreeGrafter"/>
</dbReference>
<feature type="domain" description="Spaetzle" evidence="6">
    <location>
        <begin position="312"/>
        <end position="409"/>
    </location>
</feature>
<evidence type="ECO:0000256" key="3">
    <source>
        <dbReference type="ARBA" id="ARBA00023180"/>
    </source>
</evidence>
<dbReference type="InterPro" id="IPR032104">
    <property type="entry name" value="Spaetzle"/>
</dbReference>
<keyword evidence="1 5" id="KW-0732">Signal</keyword>
<dbReference type="GO" id="GO:0005615">
    <property type="term" value="C:extracellular space"/>
    <property type="evidence" value="ECO:0007669"/>
    <property type="project" value="UniProtKB-ARBA"/>
</dbReference>
<proteinExistence type="predicted"/>
<dbReference type="Gene3D" id="2.10.90.10">
    <property type="entry name" value="Cystine-knot cytokines"/>
    <property type="match status" value="1"/>
</dbReference>
<dbReference type="Pfam" id="PF16077">
    <property type="entry name" value="Spaetzle"/>
    <property type="match status" value="1"/>
</dbReference>
<evidence type="ECO:0000313" key="8">
    <source>
        <dbReference type="RefSeq" id="XP_023176568.2"/>
    </source>
</evidence>
<dbReference type="GO" id="GO:0021556">
    <property type="term" value="P:central nervous system formation"/>
    <property type="evidence" value="ECO:0007669"/>
    <property type="project" value="TreeGrafter"/>
</dbReference>